<feature type="transmembrane region" description="Helical" evidence="7">
    <location>
        <begin position="72"/>
        <end position="92"/>
    </location>
</feature>
<evidence type="ECO:0000313" key="10">
    <source>
        <dbReference type="Proteomes" id="UP001595711"/>
    </source>
</evidence>
<feature type="transmembrane region" description="Helical" evidence="7">
    <location>
        <begin position="245"/>
        <end position="265"/>
    </location>
</feature>
<feature type="transmembrane region" description="Helical" evidence="7">
    <location>
        <begin position="285"/>
        <end position="315"/>
    </location>
</feature>
<name>A0ABV7VK55_9PROT</name>
<dbReference type="InterPro" id="IPR050171">
    <property type="entry name" value="MFS_Transporters"/>
</dbReference>
<gene>
    <name evidence="9" type="ORF">ACFOOQ_16645</name>
</gene>
<sequence length="405" mass="42822">MARYASLLTLVFSSIAHTFSHLFTLLFATVVLVLEKQWGMGYDTLFALSIPMSVLFGAAALPAGWLGDRWSASGTMSLFFLGVGGCSVLAGLSDTPLTLCLSLAGIGLFAAIYHPVGIPWLVRNATNRGRALGINGVFGSAGTAGAALVAGFLADRYGWRAAFIVPGAVCLVIAAAFLWARQSGLLLDRKEDLVPQPAPAKSDIWRVFWVMSATMLCTGLIYQATAFALPKVFDERLSGFFHDSVFGIGGMVTIVYTCSALTQLVGGELADRYSLRGVYATVQWLQIPVILFAMTVIHPALVGVAALMVSLNVAGQPAENSLLAKYTPPQWRGRAFGVKFVLTLGVSSLGVAVIPVIYRLTGTLDVLFILLAGAAACAGVFALMLPRDGRRLPAAEAQPQTAAAE</sequence>
<proteinExistence type="predicted"/>
<feature type="transmembrane region" description="Helical" evidence="7">
    <location>
        <begin position="161"/>
        <end position="180"/>
    </location>
</feature>
<dbReference type="Gene3D" id="1.20.1250.20">
    <property type="entry name" value="MFS general substrate transporter like domains"/>
    <property type="match status" value="2"/>
</dbReference>
<evidence type="ECO:0000256" key="7">
    <source>
        <dbReference type="SAM" id="Phobius"/>
    </source>
</evidence>
<feature type="transmembrane region" description="Helical" evidence="7">
    <location>
        <begin position="6"/>
        <end position="33"/>
    </location>
</feature>
<dbReference type="Proteomes" id="UP001595711">
    <property type="component" value="Unassembled WGS sequence"/>
</dbReference>
<feature type="transmembrane region" description="Helical" evidence="7">
    <location>
        <begin position="45"/>
        <end position="66"/>
    </location>
</feature>
<keyword evidence="10" id="KW-1185">Reference proteome</keyword>
<feature type="domain" description="Major facilitator superfamily (MFS) profile" evidence="8">
    <location>
        <begin position="6"/>
        <end position="390"/>
    </location>
</feature>
<evidence type="ECO:0000313" key="9">
    <source>
        <dbReference type="EMBL" id="MFC3677187.1"/>
    </source>
</evidence>
<comment type="subcellular location">
    <subcellularLocation>
        <location evidence="1">Cell membrane</location>
        <topology evidence="1">Multi-pass membrane protein</topology>
    </subcellularLocation>
</comment>
<dbReference type="PANTHER" id="PTHR23517">
    <property type="entry name" value="RESISTANCE PROTEIN MDTM, PUTATIVE-RELATED-RELATED"/>
    <property type="match status" value="1"/>
</dbReference>
<evidence type="ECO:0000256" key="5">
    <source>
        <dbReference type="ARBA" id="ARBA00022989"/>
    </source>
</evidence>
<dbReference type="InterPro" id="IPR036259">
    <property type="entry name" value="MFS_trans_sf"/>
</dbReference>
<dbReference type="Pfam" id="PF07690">
    <property type="entry name" value="MFS_1"/>
    <property type="match status" value="2"/>
</dbReference>
<keyword evidence="2" id="KW-0813">Transport</keyword>
<dbReference type="SUPFAM" id="SSF103473">
    <property type="entry name" value="MFS general substrate transporter"/>
    <property type="match status" value="1"/>
</dbReference>
<keyword evidence="4 7" id="KW-0812">Transmembrane</keyword>
<dbReference type="EMBL" id="JBHRYJ010000004">
    <property type="protein sequence ID" value="MFC3677187.1"/>
    <property type="molecule type" value="Genomic_DNA"/>
</dbReference>
<protein>
    <submittedName>
        <fullName evidence="9">MFS transporter</fullName>
    </submittedName>
</protein>
<keyword evidence="3" id="KW-1003">Cell membrane</keyword>
<feature type="transmembrane region" description="Helical" evidence="7">
    <location>
        <begin position="336"/>
        <end position="360"/>
    </location>
</feature>
<dbReference type="RefSeq" id="WP_379728732.1">
    <property type="nucleotide sequence ID" value="NZ_JBHRYJ010000004.1"/>
</dbReference>
<evidence type="ECO:0000259" key="8">
    <source>
        <dbReference type="PROSITE" id="PS50850"/>
    </source>
</evidence>
<reference evidence="10" key="1">
    <citation type="journal article" date="2019" name="Int. J. Syst. Evol. Microbiol.">
        <title>The Global Catalogue of Microorganisms (GCM) 10K type strain sequencing project: providing services to taxonomists for standard genome sequencing and annotation.</title>
        <authorList>
            <consortium name="The Broad Institute Genomics Platform"/>
            <consortium name="The Broad Institute Genome Sequencing Center for Infectious Disease"/>
            <person name="Wu L."/>
            <person name="Ma J."/>
        </authorList>
    </citation>
    <scope>NUCLEOTIDE SEQUENCE [LARGE SCALE GENOMIC DNA]</scope>
    <source>
        <strain evidence="10">KCTC 42182</strain>
    </source>
</reference>
<keyword evidence="5 7" id="KW-1133">Transmembrane helix</keyword>
<dbReference type="PANTHER" id="PTHR23517:SF2">
    <property type="entry name" value="MULTIDRUG RESISTANCE PROTEIN MDTH"/>
    <property type="match status" value="1"/>
</dbReference>
<feature type="transmembrane region" description="Helical" evidence="7">
    <location>
        <begin position="207"/>
        <end position="233"/>
    </location>
</feature>
<evidence type="ECO:0000256" key="3">
    <source>
        <dbReference type="ARBA" id="ARBA00022475"/>
    </source>
</evidence>
<organism evidence="9 10">
    <name type="scientific">Ferrovibrio xuzhouensis</name>
    <dbReference type="NCBI Taxonomy" id="1576914"/>
    <lineage>
        <taxon>Bacteria</taxon>
        <taxon>Pseudomonadati</taxon>
        <taxon>Pseudomonadota</taxon>
        <taxon>Alphaproteobacteria</taxon>
        <taxon>Rhodospirillales</taxon>
        <taxon>Rhodospirillaceae</taxon>
        <taxon>Ferrovibrio</taxon>
    </lineage>
</organism>
<dbReference type="InterPro" id="IPR011701">
    <property type="entry name" value="MFS"/>
</dbReference>
<feature type="transmembrane region" description="Helical" evidence="7">
    <location>
        <begin position="366"/>
        <end position="385"/>
    </location>
</feature>
<evidence type="ECO:0000256" key="2">
    <source>
        <dbReference type="ARBA" id="ARBA00022448"/>
    </source>
</evidence>
<evidence type="ECO:0000256" key="6">
    <source>
        <dbReference type="ARBA" id="ARBA00023136"/>
    </source>
</evidence>
<comment type="caution">
    <text evidence="9">The sequence shown here is derived from an EMBL/GenBank/DDBJ whole genome shotgun (WGS) entry which is preliminary data.</text>
</comment>
<feature type="transmembrane region" description="Helical" evidence="7">
    <location>
        <begin position="99"/>
        <end position="122"/>
    </location>
</feature>
<feature type="transmembrane region" description="Helical" evidence="7">
    <location>
        <begin position="134"/>
        <end position="154"/>
    </location>
</feature>
<keyword evidence="6 7" id="KW-0472">Membrane</keyword>
<evidence type="ECO:0000256" key="1">
    <source>
        <dbReference type="ARBA" id="ARBA00004651"/>
    </source>
</evidence>
<evidence type="ECO:0000256" key="4">
    <source>
        <dbReference type="ARBA" id="ARBA00022692"/>
    </source>
</evidence>
<dbReference type="PROSITE" id="PS50850">
    <property type="entry name" value="MFS"/>
    <property type="match status" value="1"/>
</dbReference>
<dbReference type="InterPro" id="IPR020846">
    <property type="entry name" value="MFS_dom"/>
</dbReference>
<accession>A0ABV7VK55</accession>